<evidence type="ECO:0000313" key="2">
    <source>
        <dbReference type="Proteomes" id="UP000050346"/>
    </source>
</evidence>
<protein>
    <recommendedName>
        <fullName evidence="3">Permease of the major facilitator superfamily</fullName>
    </recommendedName>
</protein>
<comment type="caution">
    <text evidence="1">The sequence shown here is derived from an EMBL/GenBank/DDBJ whole genome shotgun (WGS) entry which is preliminary data.</text>
</comment>
<dbReference type="Proteomes" id="UP000050346">
    <property type="component" value="Unassembled WGS sequence"/>
</dbReference>
<evidence type="ECO:0000313" key="1">
    <source>
        <dbReference type="EMBL" id="KPX13839.1"/>
    </source>
</evidence>
<dbReference type="AlphaFoldDB" id="A0A0N8RC54"/>
<dbReference type="EMBL" id="LJQG01000298">
    <property type="protein sequence ID" value="KPX13839.1"/>
    <property type="molecule type" value="Genomic_DNA"/>
</dbReference>
<proteinExistence type="predicted"/>
<accession>A0A0N8RC54</accession>
<evidence type="ECO:0008006" key="3">
    <source>
        <dbReference type="Google" id="ProtNLM"/>
    </source>
</evidence>
<dbReference type="PATRIC" id="fig|235272.12.peg.1028"/>
<organism evidence="1 2">
    <name type="scientific">Pseudomonas amygdali pv. dendropanacis</name>
    <dbReference type="NCBI Taxonomy" id="235272"/>
    <lineage>
        <taxon>Bacteria</taxon>
        <taxon>Pseudomonadati</taxon>
        <taxon>Pseudomonadota</taxon>
        <taxon>Gammaproteobacteria</taxon>
        <taxon>Pseudomonadales</taxon>
        <taxon>Pseudomonadaceae</taxon>
        <taxon>Pseudomonas</taxon>
        <taxon>Pseudomonas amygdali</taxon>
    </lineage>
</organism>
<sequence length="920" mass="101509">MIGALVMTQLNPAQQPLSEPTQAVDAHIDLMDPAESADYETTRKALLAVMQSSNAPISLEDIRIKPDPASGFGEYCAEKAALPAPLQAEKQELPFQIDSDGSVSLALMLSYNYGLSLPPSPDKTAIKTLLNTLAELRASQELGLIDQFDIKAMLTPKNLQDLKRARTEYLGNEGGTLLSKLGAEIIASCPLAHVQDSSVAVMARVLRSGPARALGQTLLAQLDRPEGETSASLMTLMDRILWHAISSDLQQPEDRKPGEIAGYTFSKTENLGRSHADILNDMHSHLINTGKAASINEAILARFILALENCPEWLVNGVPDDLPYGCTEVWVNFQHGVTLAEAIEFGSSRWMSFDDLIELPVIFNKKMDTEEQQAAYLATRLPILLAWAQANGYIRIQGNLPYSEQEIAQAVSAFEESETESLEAVNALVRTAPERKAMAIVALTEARRTPAIQQILEQENYPFPPIDLRPRLAVLRKSHTPVYRDHKGTLSASNLPYNAYGIKHDSSSLLEVYMAGENIDDWRLPGRDSTEGLLPINREMQLLYKTLPDINQQFEHEFQAYLADARKAYATIIEKLLTQLPFKHRLAIENGAVSLYSLRLPTQDLMAVAESEKHREPLRGRAGFIIEAVYEGKTRFYEVFPLLMMVRYRPDLKALIENGVPGIEFWTITSTIPTPVIVNKGRTLPFDQNAYLRGDEPRDGATATMIAEIVGEPFGPSNTETALHMPITTFSKRCTGIASIVCSQLFYVNEDDLYAQCKGITKIEKDKSAPGAIEEITNILISLTPWPEFKSLLSGEKNRMRAGALGLTVYMIPYGGFAGKLLAGTAKVATRLGKKLIARVGKVHVSKLLMKTRITLRGTTSINIRPAPDVTGKVLTGVSQFVVKHVTWKFLAINVGKGYSRRLIASMGTQEPQAEEQKAT</sequence>
<reference evidence="1 2" key="1">
    <citation type="submission" date="2015-09" db="EMBL/GenBank/DDBJ databases">
        <title>Genome announcement of multiple Pseudomonas syringae strains.</title>
        <authorList>
            <person name="Thakur S."/>
            <person name="Wang P.W."/>
            <person name="Gong Y."/>
            <person name="Weir B.S."/>
            <person name="Guttman D.S."/>
        </authorList>
    </citation>
    <scope>NUCLEOTIDE SEQUENCE [LARGE SCALE GENOMIC DNA]</scope>
    <source>
        <strain evidence="1 2">ICMP9150</strain>
    </source>
</reference>
<name>A0A0N8RC54_PSEA0</name>
<gene>
    <name evidence="1" type="ORF">ALO71_04386</name>
</gene>